<dbReference type="Pfam" id="PF00270">
    <property type="entry name" value="DEAD"/>
    <property type="match status" value="1"/>
</dbReference>
<dbReference type="Gene3D" id="3.40.50.300">
    <property type="entry name" value="P-loop containing nucleotide triphosphate hydrolases"/>
    <property type="match status" value="2"/>
</dbReference>
<evidence type="ECO:0000259" key="7">
    <source>
        <dbReference type="PROSITE" id="PS51192"/>
    </source>
</evidence>
<dbReference type="PANTHER" id="PTHR47959:SF13">
    <property type="entry name" value="ATP-DEPENDENT RNA HELICASE RHLE"/>
    <property type="match status" value="1"/>
</dbReference>
<evidence type="ECO:0000256" key="2">
    <source>
        <dbReference type="ARBA" id="ARBA00022801"/>
    </source>
</evidence>
<dbReference type="Pfam" id="PF00271">
    <property type="entry name" value="Helicase_C"/>
    <property type="match status" value="1"/>
</dbReference>
<dbReference type="InterPro" id="IPR014001">
    <property type="entry name" value="Helicase_ATP-bd"/>
</dbReference>
<dbReference type="PANTHER" id="PTHR47959">
    <property type="entry name" value="ATP-DEPENDENT RNA HELICASE RHLE-RELATED"/>
    <property type="match status" value="1"/>
</dbReference>
<evidence type="ECO:0000313" key="10">
    <source>
        <dbReference type="Proteomes" id="UP000234331"/>
    </source>
</evidence>
<organism evidence="9 10">
    <name type="scientific">Frankia canadensis</name>
    <dbReference type="NCBI Taxonomy" id="1836972"/>
    <lineage>
        <taxon>Bacteria</taxon>
        <taxon>Bacillati</taxon>
        <taxon>Actinomycetota</taxon>
        <taxon>Actinomycetes</taxon>
        <taxon>Frankiales</taxon>
        <taxon>Frankiaceae</taxon>
        <taxon>Frankia</taxon>
    </lineage>
</organism>
<dbReference type="GO" id="GO:0005524">
    <property type="term" value="F:ATP binding"/>
    <property type="evidence" value="ECO:0007669"/>
    <property type="project" value="UniProtKB-KW"/>
</dbReference>
<dbReference type="PROSITE" id="PS51192">
    <property type="entry name" value="HELICASE_ATP_BIND_1"/>
    <property type="match status" value="1"/>
</dbReference>
<feature type="domain" description="Helicase C-terminal" evidence="8">
    <location>
        <begin position="210"/>
        <end position="374"/>
    </location>
</feature>
<protein>
    <submittedName>
        <fullName evidence="9">DEAD/DEAH box helicase domain protein</fullName>
    </submittedName>
</protein>
<evidence type="ECO:0000313" key="9">
    <source>
        <dbReference type="EMBL" id="SNQ46533.1"/>
    </source>
</evidence>
<evidence type="ECO:0000256" key="5">
    <source>
        <dbReference type="ARBA" id="ARBA00038437"/>
    </source>
</evidence>
<reference evidence="9 10" key="1">
    <citation type="submission" date="2017-06" db="EMBL/GenBank/DDBJ databases">
        <authorList>
            <person name="Kim H.J."/>
            <person name="Triplett B.A."/>
        </authorList>
    </citation>
    <scope>NUCLEOTIDE SEQUENCE [LARGE SCALE GENOMIC DNA]</scope>
    <source>
        <strain evidence="9">FRACA_ARgP5</strain>
    </source>
</reference>
<feature type="region of interest" description="Disordered" evidence="6">
    <location>
        <begin position="374"/>
        <end position="476"/>
    </location>
</feature>
<keyword evidence="1" id="KW-0547">Nucleotide-binding</keyword>
<dbReference type="CDD" id="cd18787">
    <property type="entry name" value="SF2_C_DEAD"/>
    <property type="match status" value="1"/>
</dbReference>
<dbReference type="EMBL" id="FZMO01000050">
    <property type="protein sequence ID" value="SNQ46533.1"/>
    <property type="molecule type" value="Genomic_DNA"/>
</dbReference>
<evidence type="ECO:0000256" key="6">
    <source>
        <dbReference type="SAM" id="MobiDB-lite"/>
    </source>
</evidence>
<dbReference type="InterPro" id="IPR044742">
    <property type="entry name" value="DEAD/DEAH_RhlB"/>
</dbReference>
<gene>
    <name evidence="9" type="ORF">FRACA_1430014</name>
</gene>
<proteinExistence type="inferred from homology"/>
<dbReference type="OrthoDB" id="9805696at2"/>
<evidence type="ECO:0000256" key="1">
    <source>
        <dbReference type="ARBA" id="ARBA00022741"/>
    </source>
</evidence>
<sequence>MPARLTDVLTRHAIETPTPIQRATLPDALAGRDVLGRGRTGSGKTLAFLLPVVARLSGGPRARAGAPRALILAPTRELVAQIDTALRPLAAAAGLTSCTVFGGVGQNPQVVAIRRGADIVVACPGRLEDLLARGHCSLAQVKVTVLDEADHMADLGFLPAVRRLIGQTPAGGQRMLFSATLDRAVDTLVRQYLSEPAVHEADSAQSPVGTMAHHLLHVERDNRLPVLVDLSSAPGRTVVFTRTKHGAKALARHLNRAGVPTVELHGNLSQNARTRNLDDFHTGRASALVATDIAARGIHVDNVALVIHADPPADHKAYLHRSGRTARAGNSGTVITLATTEQIREVTQLARAAGIKATTTRVASADHPILTTLAPGARSLTSPTAAIPAETRTSPARRTPVGGNHGAEPTPRTGRRRGRRPAGNHNHRAGRATASRPPTATALTSSPDHEAGPSPAERSRSRPSHSAAMFSARRAR</sequence>
<dbReference type="GO" id="GO:0016787">
    <property type="term" value="F:hydrolase activity"/>
    <property type="evidence" value="ECO:0007669"/>
    <property type="project" value="UniProtKB-KW"/>
</dbReference>
<dbReference type="RefSeq" id="WP_101830536.1">
    <property type="nucleotide sequence ID" value="NZ_FZMO01000050.1"/>
</dbReference>
<dbReference type="SMART" id="SM00490">
    <property type="entry name" value="HELICc"/>
    <property type="match status" value="1"/>
</dbReference>
<dbReference type="InterPro" id="IPR011545">
    <property type="entry name" value="DEAD/DEAH_box_helicase_dom"/>
</dbReference>
<feature type="compositionally biased region" description="Low complexity" evidence="6">
    <location>
        <begin position="431"/>
        <end position="446"/>
    </location>
</feature>
<keyword evidence="10" id="KW-1185">Reference proteome</keyword>
<dbReference type="AlphaFoldDB" id="A0A2I2KLK0"/>
<evidence type="ECO:0000256" key="3">
    <source>
        <dbReference type="ARBA" id="ARBA00022806"/>
    </source>
</evidence>
<evidence type="ECO:0000259" key="8">
    <source>
        <dbReference type="PROSITE" id="PS51194"/>
    </source>
</evidence>
<dbReference type="SMART" id="SM00487">
    <property type="entry name" value="DEXDc"/>
    <property type="match status" value="1"/>
</dbReference>
<name>A0A2I2KLK0_9ACTN</name>
<dbReference type="GO" id="GO:0003676">
    <property type="term" value="F:nucleic acid binding"/>
    <property type="evidence" value="ECO:0007669"/>
    <property type="project" value="InterPro"/>
</dbReference>
<dbReference type="Proteomes" id="UP000234331">
    <property type="component" value="Unassembled WGS sequence"/>
</dbReference>
<accession>A0A2I2KLK0</accession>
<dbReference type="GO" id="GO:0003724">
    <property type="term" value="F:RNA helicase activity"/>
    <property type="evidence" value="ECO:0007669"/>
    <property type="project" value="TreeGrafter"/>
</dbReference>
<dbReference type="CDD" id="cd00268">
    <property type="entry name" value="DEADc"/>
    <property type="match status" value="1"/>
</dbReference>
<keyword evidence="4" id="KW-0067">ATP-binding</keyword>
<keyword evidence="2" id="KW-0378">Hydrolase</keyword>
<feature type="domain" description="Helicase ATP-binding" evidence="7">
    <location>
        <begin position="25"/>
        <end position="199"/>
    </location>
</feature>
<dbReference type="InterPro" id="IPR050079">
    <property type="entry name" value="DEAD_box_RNA_helicase"/>
</dbReference>
<dbReference type="InterPro" id="IPR027417">
    <property type="entry name" value="P-loop_NTPase"/>
</dbReference>
<keyword evidence="3 9" id="KW-0347">Helicase</keyword>
<dbReference type="PROSITE" id="PS51194">
    <property type="entry name" value="HELICASE_CTER"/>
    <property type="match status" value="1"/>
</dbReference>
<feature type="compositionally biased region" description="Basic residues" evidence="6">
    <location>
        <begin position="413"/>
        <end position="430"/>
    </location>
</feature>
<dbReference type="GO" id="GO:0005829">
    <property type="term" value="C:cytosol"/>
    <property type="evidence" value="ECO:0007669"/>
    <property type="project" value="TreeGrafter"/>
</dbReference>
<dbReference type="InterPro" id="IPR001650">
    <property type="entry name" value="Helicase_C-like"/>
</dbReference>
<comment type="similarity">
    <text evidence="5">Belongs to the DEAD box helicase family.</text>
</comment>
<dbReference type="SUPFAM" id="SSF52540">
    <property type="entry name" value="P-loop containing nucleoside triphosphate hydrolases"/>
    <property type="match status" value="1"/>
</dbReference>
<evidence type="ECO:0000256" key="4">
    <source>
        <dbReference type="ARBA" id="ARBA00022840"/>
    </source>
</evidence>